<comment type="caution">
    <text evidence="1">The sequence shown here is derived from an EMBL/GenBank/DDBJ whole genome shotgun (WGS) entry which is preliminary data.</text>
</comment>
<protein>
    <submittedName>
        <fullName evidence="1">Uncharacterized protein</fullName>
    </submittedName>
</protein>
<name>A0A645BU43_9ZZZZ</name>
<sequence>MNKALDSFLDEYSDYDIYYKKLTNKDELKNWGAKEVYVSDFMDARIVVYDNRIIRISSELDYNKENINMIKSKIAAQK</sequence>
<proteinExistence type="predicted"/>
<accession>A0A645BU43</accession>
<reference evidence="1" key="1">
    <citation type="submission" date="2019-08" db="EMBL/GenBank/DDBJ databases">
        <authorList>
            <person name="Kucharzyk K."/>
            <person name="Murdoch R.W."/>
            <person name="Higgins S."/>
            <person name="Loffler F."/>
        </authorList>
    </citation>
    <scope>NUCLEOTIDE SEQUENCE</scope>
</reference>
<organism evidence="1">
    <name type="scientific">bioreactor metagenome</name>
    <dbReference type="NCBI Taxonomy" id="1076179"/>
    <lineage>
        <taxon>unclassified sequences</taxon>
        <taxon>metagenomes</taxon>
        <taxon>ecological metagenomes</taxon>
    </lineage>
</organism>
<dbReference type="AlphaFoldDB" id="A0A645BU43"/>
<evidence type="ECO:0000313" key="1">
    <source>
        <dbReference type="EMBL" id="MPM68762.1"/>
    </source>
</evidence>
<dbReference type="EMBL" id="VSSQ01022446">
    <property type="protein sequence ID" value="MPM68762.1"/>
    <property type="molecule type" value="Genomic_DNA"/>
</dbReference>
<gene>
    <name evidence="1" type="ORF">SDC9_115696</name>
</gene>